<dbReference type="OrthoDB" id="10041421at2759"/>
<dbReference type="GO" id="GO:0005737">
    <property type="term" value="C:cytoplasm"/>
    <property type="evidence" value="ECO:0007669"/>
    <property type="project" value="InterPro"/>
</dbReference>
<dbReference type="Pfam" id="PF00883">
    <property type="entry name" value="Peptidase_M17"/>
    <property type="match status" value="1"/>
</dbReference>
<evidence type="ECO:0000256" key="1">
    <source>
        <dbReference type="ARBA" id="ARBA00009528"/>
    </source>
</evidence>
<evidence type="ECO:0000256" key="2">
    <source>
        <dbReference type="ARBA" id="ARBA00022438"/>
    </source>
</evidence>
<keyword evidence="8" id="KW-1185">Reference proteome</keyword>
<dbReference type="Gene3D" id="3.40.630.10">
    <property type="entry name" value="Zn peptidases"/>
    <property type="match status" value="1"/>
</dbReference>
<keyword evidence="3" id="KW-0645">Protease</keyword>
<dbReference type="InterPro" id="IPR011356">
    <property type="entry name" value="Leucine_aapep/pepB"/>
</dbReference>
<dbReference type="InterPro" id="IPR000819">
    <property type="entry name" value="Peptidase_M17_C"/>
</dbReference>
<comment type="caution">
    <text evidence="7">The sequence shown here is derived from an EMBL/GenBank/DDBJ whole genome shotgun (WGS) entry which is preliminary data.</text>
</comment>
<feature type="domain" description="Cytosol aminopeptidase" evidence="6">
    <location>
        <begin position="392"/>
        <end position="399"/>
    </location>
</feature>
<evidence type="ECO:0000313" key="8">
    <source>
        <dbReference type="Proteomes" id="UP001152320"/>
    </source>
</evidence>
<comment type="similarity">
    <text evidence="1">Belongs to the peptidase M17 family.</text>
</comment>
<dbReference type="PANTHER" id="PTHR11963:SF48">
    <property type="entry name" value="DIPEPTIDASE B, ISOFORM A"/>
    <property type="match status" value="1"/>
</dbReference>
<evidence type="ECO:0000259" key="6">
    <source>
        <dbReference type="PROSITE" id="PS00631"/>
    </source>
</evidence>
<dbReference type="GO" id="GO:0030145">
    <property type="term" value="F:manganese ion binding"/>
    <property type="evidence" value="ECO:0007669"/>
    <property type="project" value="InterPro"/>
</dbReference>
<sequence length="562" mass="60395">MGSSPASLAEVSEESPSSIGRSSTTSAAVRLSLKTKQLRFFLAGLKKTSWGLNYDVTAVSGATDFSAYDGLVVVSPGVDSLGGDVSFVKSAVQSALELDKSVAKQPSVVAISGHALKRAVFSPTGPLNRDYDDVRRYGDAATAGMKRALEAGMKKPVLFTVPHASYQNASLVSLLGAMHGLYVPLELRERTDGQALKAKVETLGVWDEKKLIIYAMAIESGRTVYRDIGGSDPERMAPPNVVKYVKEIFGVGNSQVKVETISNLGEIEKNYPLFAAVNRCANRVDRHQGRIVKLTYQGDGPVTDTLLLVGKGVTYDTGGADVKYGGHMAGMHRDKCGSAFVAGFFQVLNILKPKNLKVIGRMAMVRNSIGADGYVADEIITSRAGVRVRVGNTDAEGRMAMADSLCEMKEVAAGEKNPHLFTIATLTGHAIRAVGPNYTLVLDNGPARTKKFAQEIQEFGHNIGDPFELSTIRREDYDFCRGKSEYEDVLQCNNEPSSATPRGHQFPAAFLIRSSGLDKYGLDSANHLKYTHLDIAGSSGPFPGIPTGAPIPAFVAKYLMTE</sequence>
<dbReference type="SUPFAM" id="SSF53187">
    <property type="entry name" value="Zn-dependent exopeptidases"/>
    <property type="match status" value="1"/>
</dbReference>
<dbReference type="Proteomes" id="UP001152320">
    <property type="component" value="Chromosome 17"/>
</dbReference>
<reference evidence="7" key="1">
    <citation type="submission" date="2021-10" db="EMBL/GenBank/DDBJ databases">
        <title>Tropical sea cucumber genome reveals ecological adaptation and Cuvierian tubules defense mechanism.</title>
        <authorList>
            <person name="Chen T."/>
        </authorList>
    </citation>
    <scope>NUCLEOTIDE SEQUENCE</scope>
    <source>
        <strain evidence="7">Nanhai2018</strain>
        <tissue evidence="7">Muscle</tissue>
    </source>
</reference>
<dbReference type="PROSITE" id="PS00631">
    <property type="entry name" value="CYTOSOL_AP"/>
    <property type="match status" value="1"/>
</dbReference>
<evidence type="ECO:0000313" key="7">
    <source>
        <dbReference type="EMBL" id="KAJ8025670.1"/>
    </source>
</evidence>
<name>A0A9Q1BGH4_HOLLE</name>
<protein>
    <submittedName>
        <fullName evidence="7">Leucine aminopeptidase 3, chloroplastic</fullName>
    </submittedName>
</protein>
<keyword evidence="4" id="KW-0378">Hydrolase</keyword>
<evidence type="ECO:0000256" key="4">
    <source>
        <dbReference type="ARBA" id="ARBA00022801"/>
    </source>
</evidence>
<accession>A0A9Q1BGH4</accession>
<gene>
    <name evidence="7" type="ORF">HOLleu_33291</name>
</gene>
<evidence type="ECO:0000256" key="3">
    <source>
        <dbReference type="ARBA" id="ARBA00022670"/>
    </source>
</evidence>
<evidence type="ECO:0000256" key="5">
    <source>
        <dbReference type="SAM" id="MobiDB-lite"/>
    </source>
</evidence>
<dbReference type="GO" id="GO:0006508">
    <property type="term" value="P:proteolysis"/>
    <property type="evidence" value="ECO:0007669"/>
    <property type="project" value="UniProtKB-KW"/>
</dbReference>
<dbReference type="PRINTS" id="PR00481">
    <property type="entry name" value="LAMNOPPTDASE"/>
</dbReference>
<keyword evidence="2 7" id="KW-0031">Aminopeptidase</keyword>
<dbReference type="GO" id="GO:0070006">
    <property type="term" value="F:metalloaminopeptidase activity"/>
    <property type="evidence" value="ECO:0007669"/>
    <property type="project" value="InterPro"/>
</dbReference>
<organism evidence="7 8">
    <name type="scientific">Holothuria leucospilota</name>
    <name type="common">Black long sea cucumber</name>
    <name type="synonym">Mertensiothuria leucospilota</name>
    <dbReference type="NCBI Taxonomy" id="206669"/>
    <lineage>
        <taxon>Eukaryota</taxon>
        <taxon>Metazoa</taxon>
        <taxon>Echinodermata</taxon>
        <taxon>Eleutherozoa</taxon>
        <taxon>Echinozoa</taxon>
        <taxon>Holothuroidea</taxon>
        <taxon>Aspidochirotacea</taxon>
        <taxon>Aspidochirotida</taxon>
        <taxon>Holothuriidae</taxon>
        <taxon>Holothuria</taxon>
    </lineage>
</organism>
<feature type="region of interest" description="Disordered" evidence="5">
    <location>
        <begin position="1"/>
        <end position="21"/>
    </location>
</feature>
<dbReference type="PANTHER" id="PTHR11963">
    <property type="entry name" value="LEUCINE AMINOPEPTIDASE-RELATED"/>
    <property type="match status" value="1"/>
</dbReference>
<dbReference type="AlphaFoldDB" id="A0A9Q1BGH4"/>
<dbReference type="EMBL" id="JAIZAY010000017">
    <property type="protein sequence ID" value="KAJ8025670.1"/>
    <property type="molecule type" value="Genomic_DNA"/>
</dbReference>
<proteinExistence type="inferred from homology"/>